<keyword evidence="2" id="KW-1133">Transmembrane helix</keyword>
<reference evidence="3" key="1">
    <citation type="submission" date="2022-11" db="EMBL/GenBank/DDBJ databases">
        <authorList>
            <person name="Scott C."/>
            <person name="Bruce N."/>
        </authorList>
    </citation>
    <scope>NUCLEOTIDE SEQUENCE</scope>
</reference>
<feature type="region of interest" description="Disordered" evidence="1">
    <location>
        <begin position="76"/>
        <end position="133"/>
    </location>
</feature>
<dbReference type="Proteomes" id="UP000838763">
    <property type="component" value="Unassembled WGS sequence"/>
</dbReference>
<feature type="region of interest" description="Disordered" evidence="1">
    <location>
        <begin position="1"/>
        <end position="48"/>
    </location>
</feature>
<dbReference type="OrthoDB" id="10654552at2759"/>
<dbReference type="EMBL" id="CALLCH030000005">
    <property type="protein sequence ID" value="CAI4212597.1"/>
    <property type="molecule type" value="Genomic_DNA"/>
</dbReference>
<evidence type="ECO:0000256" key="2">
    <source>
        <dbReference type="SAM" id="Phobius"/>
    </source>
</evidence>
<keyword evidence="4" id="KW-1185">Reference proteome</keyword>
<dbReference type="AlphaFoldDB" id="A0A9P1GYE0"/>
<evidence type="ECO:0000313" key="4">
    <source>
        <dbReference type="Proteomes" id="UP000838763"/>
    </source>
</evidence>
<keyword evidence="2" id="KW-0472">Membrane</keyword>
<accession>A0A9P1GYE0</accession>
<comment type="caution">
    <text evidence="3">The sequence shown here is derived from an EMBL/GenBank/DDBJ whole genome shotgun (WGS) entry which is preliminary data.</text>
</comment>
<evidence type="ECO:0000313" key="3">
    <source>
        <dbReference type="EMBL" id="CAI4212597.1"/>
    </source>
</evidence>
<name>A0A9P1GYE0_9PEZI</name>
<gene>
    <name evidence="3" type="ORF">PPNO1_LOCUS2353</name>
</gene>
<feature type="compositionally biased region" description="Basic and acidic residues" evidence="1">
    <location>
        <begin position="96"/>
        <end position="114"/>
    </location>
</feature>
<feature type="compositionally biased region" description="Basic and acidic residues" evidence="1">
    <location>
        <begin position="122"/>
        <end position="131"/>
    </location>
</feature>
<feature type="transmembrane region" description="Helical" evidence="2">
    <location>
        <begin position="53"/>
        <end position="72"/>
    </location>
</feature>
<protein>
    <submittedName>
        <fullName evidence="3">Uncharacterized protein</fullName>
    </submittedName>
</protein>
<sequence length="330" mass="36723">MSATRAQSLRTLTRARAPVRTRATQFKRGYASENPNVSGASAGANDPTPKKGFPFIAVGAAVGIPAIGWFFWGKSKDESSPSSTGEKTRGGTFNEEPSRSVPDKQAKGKEEKPASTKAVAPDNERLRKETTTRGPMEVVQAARACTANIMALVAIVDYLQDVLSRLPQGTNRPPWSPTRLRVLAYTCPCMVFARIDNRLDDLELGGDGLSTPNCDVNRVCALSCFHTVCCFLCCFSTGNELVWQRERARNFGFRSAERFEYIEATFKPFKFLVNSEEGVHSLCAERARRRRFYEGYKANEPMRLPMRAGGGELEGQRKYSENLWVCPRRL</sequence>
<evidence type="ECO:0000256" key="1">
    <source>
        <dbReference type="SAM" id="MobiDB-lite"/>
    </source>
</evidence>
<proteinExistence type="predicted"/>
<organism evidence="3 4">
    <name type="scientific">Parascedosporium putredinis</name>
    <dbReference type="NCBI Taxonomy" id="1442378"/>
    <lineage>
        <taxon>Eukaryota</taxon>
        <taxon>Fungi</taxon>
        <taxon>Dikarya</taxon>
        <taxon>Ascomycota</taxon>
        <taxon>Pezizomycotina</taxon>
        <taxon>Sordariomycetes</taxon>
        <taxon>Hypocreomycetidae</taxon>
        <taxon>Microascales</taxon>
        <taxon>Microascaceae</taxon>
        <taxon>Parascedosporium</taxon>
    </lineage>
</organism>
<feature type="compositionally biased region" description="Low complexity" evidence="1">
    <location>
        <begin position="10"/>
        <end position="24"/>
    </location>
</feature>
<keyword evidence="2" id="KW-0812">Transmembrane</keyword>